<dbReference type="InterPro" id="IPR044730">
    <property type="entry name" value="RNase_H-like_dom_plant"/>
</dbReference>
<reference evidence="2" key="1">
    <citation type="submission" date="2018-01" db="EMBL/GenBank/DDBJ databases">
        <authorList>
            <person name="Mao J.F."/>
        </authorList>
    </citation>
    <scope>NUCLEOTIDE SEQUENCE</scope>
    <source>
        <strain evidence="2">Huo1</strain>
        <tissue evidence="2">Leaf</tissue>
    </source>
</reference>
<dbReference type="EMBL" id="PNBA02000011">
    <property type="protein sequence ID" value="KAG6407830.1"/>
    <property type="molecule type" value="Genomic_DNA"/>
</dbReference>
<dbReference type="Pfam" id="PF13456">
    <property type="entry name" value="RVT_3"/>
    <property type="match status" value="1"/>
</dbReference>
<dbReference type="InterPro" id="IPR002156">
    <property type="entry name" value="RNaseH_domain"/>
</dbReference>
<dbReference type="PANTHER" id="PTHR47723:SF19">
    <property type="entry name" value="POLYNUCLEOTIDYL TRANSFERASE, RIBONUCLEASE H-LIKE SUPERFAMILY PROTEIN"/>
    <property type="match status" value="1"/>
</dbReference>
<comment type="caution">
    <text evidence="2">The sequence shown here is derived from an EMBL/GenBank/DDBJ whole genome shotgun (WGS) entry which is preliminary data.</text>
</comment>
<name>A0A8X8X6R7_SALSN</name>
<accession>A0A8X8X6R7</accession>
<dbReference type="AlphaFoldDB" id="A0A8X8X6R7"/>
<gene>
    <name evidence="2" type="ORF">SASPL_130829</name>
</gene>
<dbReference type="GO" id="GO:0003676">
    <property type="term" value="F:nucleic acid binding"/>
    <property type="evidence" value="ECO:0007669"/>
    <property type="project" value="InterPro"/>
</dbReference>
<sequence length="164" mass="18422">MPLSTRLLDDKRIWGYDKKGLYSVNLPTNDDLSRRGIDAGDEKGMVIFTCKTEVKEVGSTTLMEGIAVRYGLNMALLQNISNLYVQSDNQNLIRGLHGDVELDPYSEVIKGDILAVARRVHVIDFNFIPRACNRVAHLLSRCPNFEGVNFIHKNILTIVSEETS</sequence>
<dbReference type="Proteomes" id="UP000298416">
    <property type="component" value="Unassembled WGS sequence"/>
</dbReference>
<reference evidence="2" key="2">
    <citation type="submission" date="2020-08" db="EMBL/GenBank/DDBJ databases">
        <title>Plant Genome Project.</title>
        <authorList>
            <person name="Zhang R.-G."/>
        </authorList>
    </citation>
    <scope>NUCLEOTIDE SEQUENCE</scope>
    <source>
        <strain evidence="2">Huo1</strain>
        <tissue evidence="2">Leaf</tissue>
    </source>
</reference>
<organism evidence="2">
    <name type="scientific">Salvia splendens</name>
    <name type="common">Scarlet sage</name>
    <dbReference type="NCBI Taxonomy" id="180675"/>
    <lineage>
        <taxon>Eukaryota</taxon>
        <taxon>Viridiplantae</taxon>
        <taxon>Streptophyta</taxon>
        <taxon>Embryophyta</taxon>
        <taxon>Tracheophyta</taxon>
        <taxon>Spermatophyta</taxon>
        <taxon>Magnoliopsida</taxon>
        <taxon>eudicotyledons</taxon>
        <taxon>Gunneridae</taxon>
        <taxon>Pentapetalae</taxon>
        <taxon>asterids</taxon>
        <taxon>lamiids</taxon>
        <taxon>Lamiales</taxon>
        <taxon>Lamiaceae</taxon>
        <taxon>Nepetoideae</taxon>
        <taxon>Mentheae</taxon>
        <taxon>Salviinae</taxon>
        <taxon>Salvia</taxon>
        <taxon>Salvia subgen. Calosphace</taxon>
        <taxon>core Calosphace</taxon>
    </lineage>
</organism>
<dbReference type="CDD" id="cd06222">
    <property type="entry name" value="RNase_H_like"/>
    <property type="match status" value="1"/>
</dbReference>
<proteinExistence type="predicted"/>
<dbReference type="InterPro" id="IPR012337">
    <property type="entry name" value="RNaseH-like_sf"/>
</dbReference>
<evidence type="ECO:0000313" key="3">
    <source>
        <dbReference type="Proteomes" id="UP000298416"/>
    </source>
</evidence>
<evidence type="ECO:0000259" key="1">
    <source>
        <dbReference type="Pfam" id="PF13456"/>
    </source>
</evidence>
<keyword evidence="3" id="KW-1185">Reference proteome</keyword>
<dbReference type="InterPro" id="IPR053151">
    <property type="entry name" value="RNase_H-like"/>
</dbReference>
<dbReference type="GO" id="GO:0004523">
    <property type="term" value="F:RNA-DNA hybrid ribonuclease activity"/>
    <property type="evidence" value="ECO:0007669"/>
    <property type="project" value="InterPro"/>
</dbReference>
<dbReference type="PANTHER" id="PTHR47723">
    <property type="entry name" value="OS05G0353850 PROTEIN"/>
    <property type="match status" value="1"/>
</dbReference>
<evidence type="ECO:0000313" key="2">
    <source>
        <dbReference type="EMBL" id="KAG6407830.1"/>
    </source>
</evidence>
<feature type="domain" description="RNase H type-1" evidence="1">
    <location>
        <begin position="41"/>
        <end position="140"/>
    </location>
</feature>
<protein>
    <recommendedName>
        <fullName evidence="1">RNase H type-1 domain-containing protein</fullName>
    </recommendedName>
</protein>
<dbReference type="SUPFAM" id="SSF53098">
    <property type="entry name" value="Ribonuclease H-like"/>
    <property type="match status" value="1"/>
</dbReference>